<dbReference type="PANTHER" id="PTHR45754">
    <property type="entry name" value="METHYLENETETRAHYDROFOLATE REDUCTASE"/>
    <property type="match status" value="1"/>
</dbReference>
<evidence type="ECO:0000256" key="5">
    <source>
        <dbReference type="ARBA" id="ARBA00022827"/>
    </source>
</evidence>
<evidence type="ECO:0000256" key="7">
    <source>
        <dbReference type="RuleBase" id="RU004254"/>
    </source>
</evidence>
<keyword evidence="6" id="KW-0560">Oxidoreductase</keyword>
<feature type="domain" description="MTHFR SAM-binding regulatory" evidence="8">
    <location>
        <begin position="384"/>
        <end position="686"/>
    </location>
</feature>
<organism evidence="9 10">
    <name type="scientific">Mesorhabditis belari</name>
    <dbReference type="NCBI Taxonomy" id="2138241"/>
    <lineage>
        <taxon>Eukaryota</taxon>
        <taxon>Metazoa</taxon>
        <taxon>Ecdysozoa</taxon>
        <taxon>Nematoda</taxon>
        <taxon>Chromadorea</taxon>
        <taxon>Rhabditida</taxon>
        <taxon>Rhabditina</taxon>
        <taxon>Rhabditomorpha</taxon>
        <taxon>Rhabditoidea</taxon>
        <taxon>Rhabditidae</taxon>
        <taxon>Mesorhabditinae</taxon>
        <taxon>Mesorhabditis</taxon>
    </lineage>
</organism>
<dbReference type="GO" id="GO:0004489">
    <property type="term" value="F:methylenetetrahydrofolate reductase [NAD(P)H] activity"/>
    <property type="evidence" value="ECO:0007669"/>
    <property type="project" value="InterPro"/>
</dbReference>
<dbReference type="InterPro" id="IPR029041">
    <property type="entry name" value="FAD-linked_oxidoreductase-like"/>
</dbReference>
<comment type="similarity">
    <text evidence="3">Belongs to the methylenetetrahydrofolate reductase family.</text>
</comment>
<dbReference type="Pfam" id="PF02219">
    <property type="entry name" value="MTHFR"/>
    <property type="match status" value="1"/>
</dbReference>
<comment type="pathway">
    <text evidence="2 7">One-carbon metabolism; tetrahydrofolate interconversion.</text>
</comment>
<dbReference type="SUPFAM" id="SSF51730">
    <property type="entry name" value="FAD-linked oxidoreductase"/>
    <property type="match status" value="1"/>
</dbReference>
<dbReference type="GO" id="GO:0035999">
    <property type="term" value="P:tetrahydrofolate interconversion"/>
    <property type="evidence" value="ECO:0007669"/>
    <property type="project" value="TreeGrafter"/>
</dbReference>
<evidence type="ECO:0000256" key="2">
    <source>
        <dbReference type="ARBA" id="ARBA00004777"/>
    </source>
</evidence>
<keyword evidence="5" id="KW-0274">FAD</keyword>
<dbReference type="GO" id="GO:0071949">
    <property type="term" value="F:FAD binding"/>
    <property type="evidence" value="ECO:0007669"/>
    <property type="project" value="TreeGrafter"/>
</dbReference>
<proteinExistence type="inferred from homology"/>
<evidence type="ECO:0000256" key="6">
    <source>
        <dbReference type="ARBA" id="ARBA00023002"/>
    </source>
</evidence>
<reference evidence="10" key="1">
    <citation type="submission" date="2024-02" db="UniProtKB">
        <authorList>
            <consortium name="WormBaseParasite"/>
        </authorList>
    </citation>
    <scope>IDENTIFICATION</scope>
</reference>
<dbReference type="AlphaFoldDB" id="A0AAF3EYG9"/>
<dbReference type="WBParaSite" id="MBELARI_LOCUS19215">
    <property type="protein sequence ID" value="MBELARI_LOCUS19215"/>
    <property type="gene ID" value="MBELARI_LOCUS19215"/>
</dbReference>
<dbReference type="GO" id="GO:0005829">
    <property type="term" value="C:cytosol"/>
    <property type="evidence" value="ECO:0007669"/>
    <property type="project" value="TreeGrafter"/>
</dbReference>
<evidence type="ECO:0000256" key="1">
    <source>
        <dbReference type="ARBA" id="ARBA00001974"/>
    </source>
</evidence>
<dbReference type="CDD" id="cd00537">
    <property type="entry name" value="MTHFR"/>
    <property type="match status" value="1"/>
</dbReference>
<evidence type="ECO:0000259" key="8">
    <source>
        <dbReference type="Pfam" id="PF21895"/>
    </source>
</evidence>
<keyword evidence="4" id="KW-0285">Flavoprotein</keyword>
<dbReference type="InterPro" id="IPR003171">
    <property type="entry name" value="Mehydrof_redctse-like"/>
</dbReference>
<evidence type="ECO:0000256" key="4">
    <source>
        <dbReference type="ARBA" id="ARBA00022630"/>
    </source>
</evidence>
<evidence type="ECO:0000256" key="3">
    <source>
        <dbReference type="ARBA" id="ARBA00006743"/>
    </source>
</evidence>
<evidence type="ECO:0000313" key="10">
    <source>
        <dbReference type="WBParaSite" id="MBELARI_LOCUS19215"/>
    </source>
</evidence>
<dbReference type="Gene3D" id="3.20.20.220">
    <property type="match status" value="1"/>
</dbReference>
<evidence type="ECO:0000313" key="9">
    <source>
        <dbReference type="Proteomes" id="UP000887575"/>
    </source>
</evidence>
<sequence>MTKASPSNPLSVQVRKWTHKWNQTRRFPLDNPISVGVYLKGQPRTSALPSTDSQASVGGHSSDGEKGVCFESLSFPVGSLAVLGAGRVLPPLHEKINRRINDGTPFFSLEFFPPKTANGVANFFTRLDRFNEGLPLFVDITWHMNSDPANMQKETSSSSIALGIMNYCRVETMLHMTCVQYSKAQTVRHLAQSKKYGLRNILALRGDLPPSETSSEECQYLYRYRALDMIRWIREEFGDYFTIACSGYPLGHPDAPVDAGAQFIVTQLFFEAESFEKFVRDCREIGITCPIIPGIMPIMGYESIRRIATLSQLTIPEWILNDLEPIKHDDDAVRKYGTVKAIEMCRRLLSNGSAKCIHLYTMNREGTCREILQELGLWQKKPMRALPWEPHGGNHPIRCKEDVRPIFWSARPKSYIYRTRDWDDFPNGRWGNSSSPAFNDLKDYYLFHLLGTTNKDEQLKKFGYEIADIEDVKKVFLNFLTQEPNENGVVVTSLPWSEQESGVAPETKLIQDQLTWCNENGIFTINSQPSVNGAPSSDPLVGWGKHGGYCYQKAYLECFISEEHSAALQTILEEYAPRINYHIINHNASVDVANTEKTTPIAVTWGVFPGCEIAQPTVVDPISFRVWKDEAYEMWTNQWASLYAKESNSRQVLEHIHDTYHLVNLVDNDFQKPCIIFEILSRMVNLAKEISHQNEQQIWATN</sequence>
<dbReference type="InterPro" id="IPR053806">
    <property type="entry name" value="MTHFR_C"/>
</dbReference>
<name>A0AAF3EYG9_9BILA</name>
<dbReference type="GO" id="GO:0009086">
    <property type="term" value="P:methionine biosynthetic process"/>
    <property type="evidence" value="ECO:0007669"/>
    <property type="project" value="TreeGrafter"/>
</dbReference>
<comment type="cofactor">
    <cofactor evidence="1">
        <name>FAD</name>
        <dbReference type="ChEBI" id="CHEBI:57692"/>
    </cofactor>
</comment>
<dbReference type="PANTHER" id="PTHR45754:SF3">
    <property type="entry name" value="METHYLENETETRAHYDROFOLATE REDUCTASE (NADPH)"/>
    <property type="match status" value="1"/>
</dbReference>
<dbReference type="Pfam" id="PF21895">
    <property type="entry name" value="MTHFR_C"/>
    <property type="match status" value="1"/>
</dbReference>
<keyword evidence="9" id="KW-1185">Reference proteome</keyword>
<protein>
    <recommendedName>
        <fullName evidence="8">MTHFR SAM-binding regulatory domain-containing protein</fullName>
    </recommendedName>
</protein>
<accession>A0AAF3EYG9</accession>
<dbReference type="Proteomes" id="UP000887575">
    <property type="component" value="Unassembled WGS sequence"/>
</dbReference>